<dbReference type="InParanoid" id="A0A2R5GT46"/>
<dbReference type="EMBL" id="BEYU01000177">
    <property type="protein sequence ID" value="GBG34032.1"/>
    <property type="molecule type" value="Genomic_DNA"/>
</dbReference>
<keyword evidence="4" id="KW-1185">Reference proteome</keyword>
<keyword evidence="2" id="KW-0472">Membrane</keyword>
<feature type="region of interest" description="Disordered" evidence="1">
    <location>
        <begin position="227"/>
        <end position="267"/>
    </location>
</feature>
<organism evidence="3 4">
    <name type="scientific">Hondaea fermentalgiana</name>
    <dbReference type="NCBI Taxonomy" id="2315210"/>
    <lineage>
        <taxon>Eukaryota</taxon>
        <taxon>Sar</taxon>
        <taxon>Stramenopiles</taxon>
        <taxon>Bigyra</taxon>
        <taxon>Labyrinthulomycetes</taxon>
        <taxon>Thraustochytrida</taxon>
        <taxon>Thraustochytriidae</taxon>
        <taxon>Hondaea</taxon>
    </lineage>
</organism>
<evidence type="ECO:0000313" key="4">
    <source>
        <dbReference type="Proteomes" id="UP000241890"/>
    </source>
</evidence>
<evidence type="ECO:0000256" key="1">
    <source>
        <dbReference type="SAM" id="MobiDB-lite"/>
    </source>
</evidence>
<name>A0A2R5GT46_9STRA</name>
<keyword evidence="2" id="KW-0812">Transmembrane</keyword>
<gene>
    <name evidence="3" type="ORF">FCC1311_102552</name>
</gene>
<dbReference type="AlphaFoldDB" id="A0A2R5GT46"/>
<protein>
    <submittedName>
        <fullName evidence="3">Uncharacterized protein</fullName>
    </submittedName>
</protein>
<evidence type="ECO:0000256" key="2">
    <source>
        <dbReference type="SAM" id="Phobius"/>
    </source>
</evidence>
<feature type="transmembrane region" description="Helical" evidence="2">
    <location>
        <begin position="91"/>
        <end position="108"/>
    </location>
</feature>
<comment type="caution">
    <text evidence="3">The sequence shown here is derived from an EMBL/GenBank/DDBJ whole genome shotgun (WGS) entry which is preliminary data.</text>
</comment>
<evidence type="ECO:0000313" key="3">
    <source>
        <dbReference type="EMBL" id="GBG34032.1"/>
    </source>
</evidence>
<dbReference type="OrthoDB" id="5950997at2759"/>
<proteinExistence type="predicted"/>
<feature type="compositionally biased region" description="Basic and acidic residues" evidence="1">
    <location>
        <begin position="236"/>
        <end position="254"/>
    </location>
</feature>
<dbReference type="Proteomes" id="UP000241890">
    <property type="component" value="Unassembled WGS sequence"/>
</dbReference>
<sequence>MTIDAAVNLALSVFTEIIVLVYPGVSATILSVFVYDSNTHYEQDAAVNSDPSLYRILQQDSTIDFDDDLSKAIRIYADVMICEYKYAGVRIFVYPIGVVVLLVAGTSLQRTSKGSRPLEQGVREILVVAAHVVQHRYKPASVVVWVCSMELVVFVGLSFESGYRGASVSVSELEQSSSFAKDATVSFRYPKTKKLPSWDLELSEEDFIPFPPPNSPTAQQQVALSTLIASSGSNNNKEEKEAENTVDDASHVDNDVLSLKNQPLSKT</sequence>
<reference evidence="3 4" key="1">
    <citation type="submission" date="2017-12" db="EMBL/GenBank/DDBJ databases">
        <title>Sequencing, de novo assembly and annotation of complete genome of a new Thraustochytrid species, strain FCC1311.</title>
        <authorList>
            <person name="Sedici K."/>
            <person name="Godart F."/>
            <person name="Aiese Cigliano R."/>
            <person name="Sanseverino W."/>
            <person name="Barakat M."/>
            <person name="Ortet P."/>
            <person name="Marechal E."/>
            <person name="Cagnac O."/>
            <person name="Amato A."/>
        </authorList>
    </citation>
    <scope>NUCLEOTIDE SEQUENCE [LARGE SCALE GENOMIC DNA]</scope>
</reference>
<accession>A0A2R5GT46</accession>
<keyword evidence="2" id="KW-1133">Transmembrane helix</keyword>
<feature type="transmembrane region" description="Helical" evidence="2">
    <location>
        <begin position="7"/>
        <end position="35"/>
    </location>
</feature>